<keyword evidence="2" id="KW-1185">Reference proteome</keyword>
<protein>
    <submittedName>
        <fullName evidence="1">Uncharacterized protein</fullName>
    </submittedName>
</protein>
<dbReference type="RefSeq" id="WP_212780322.1">
    <property type="nucleotide sequence ID" value="NZ_BMAY01000003.1"/>
</dbReference>
<name>A0A916QJS8_9LACO</name>
<organism evidence="1 2">
    <name type="scientific">Lactobacillus corticis</name>
    <dbReference type="NCBI Taxonomy" id="2201249"/>
    <lineage>
        <taxon>Bacteria</taxon>
        <taxon>Bacillati</taxon>
        <taxon>Bacillota</taxon>
        <taxon>Bacilli</taxon>
        <taxon>Lactobacillales</taxon>
        <taxon>Lactobacillaceae</taxon>
        <taxon>Lactobacillus</taxon>
    </lineage>
</organism>
<reference evidence="1" key="1">
    <citation type="submission" date="2020-08" db="EMBL/GenBank/DDBJ databases">
        <title>Taxonomic study for Lactobacillus species isolated from hardwood bark.</title>
        <authorList>
            <person name="Tohno M."/>
            <person name="Tanizawa Y."/>
        </authorList>
    </citation>
    <scope>NUCLEOTIDE SEQUENCE</scope>
    <source>
        <strain evidence="1">B40</strain>
    </source>
</reference>
<evidence type="ECO:0000313" key="2">
    <source>
        <dbReference type="Proteomes" id="UP000677218"/>
    </source>
</evidence>
<dbReference type="EMBL" id="BMAY01000003">
    <property type="protein sequence ID" value="GFZ26620.1"/>
    <property type="molecule type" value="Genomic_DNA"/>
</dbReference>
<sequence length="78" mass="9076">MMFLYCKVIDDNAKQRRLKLESDVETATATIDKKTWNVKIDGFKDSLKYIYPKGFVEKFIVSNTQKNPNEMSFAYGRG</sequence>
<gene>
    <name evidence="1" type="ORF">LCB40_05000</name>
</gene>
<dbReference type="Proteomes" id="UP000677218">
    <property type="component" value="Unassembled WGS sequence"/>
</dbReference>
<accession>A0A916QJS8</accession>
<proteinExistence type="predicted"/>
<evidence type="ECO:0000313" key="1">
    <source>
        <dbReference type="EMBL" id="GFZ26620.1"/>
    </source>
</evidence>
<comment type="caution">
    <text evidence="1">The sequence shown here is derived from an EMBL/GenBank/DDBJ whole genome shotgun (WGS) entry which is preliminary data.</text>
</comment>
<dbReference type="AlphaFoldDB" id="A0A916QJS8"/>